<dbReference type="RefSeq" id="WP_071382466.1">
    <property type="nucleotide sequence ID" value="NZ_MLYO01000034.1"/>
</dbReference>
<dbReference type="AlphaFoldDB" id="A0A1S2QCA7"/>
<sequence length="92" mass="9666">MSDLDARRARHAVRRAARQLAEDAPRLTAGSASALRAGLAARTARLRRAALTAWLTGVPEHVIAADGHLPVTVVHAWVAAGHAPRHTDGGRG</sequence>
<name>A0A1S2QCA7_9ACTN</name>
<evidence type="ECO:0000313" key="2">
    <source>
        <dbReference type="Proteomes" id="UP000179642"/>
    </source>
</evidence>
<reference evidence="1 2" key="1">
    <citation type="submission" date="2016-10" db="EMBL/GenBank/DDBJ databases">
        <title>Genome sequence of Streptomyces sp. MUSC 1.</title>
        <authorList>
            <person name="Lee L.-H."/>
            <person name="Ser H.-L."/>
            <person name="Law J.W.-F."/>
        </authorList>
    </citation>
    <scope>NUCLEOTIDE SEQUENCE [LARGE SCALE GENOMIC DNA]</scope>
    <source>
        <strain evidence="1 2">MUSC 1</strain>
    </source>
</reference>
<dbReference type="EMBL" id="MLYO01000034">
    <property type="protein sequence ID" value="OIK03750.1"/>
    <property type="molecule type" value="Genomic_DNA"/>
</dbReference>
<gene>
    <name evidence="1" type="ORF">BIV23_21115</name>
</gene>
<accession>A0A1S2QCA7</accession>
<proteinExistence type="predicted"/>
<protein>
    <submittedName>
        <fullName evidence="1">Uncharacterized protein</fullName>
    </submittedName>
</protein>
<evidence type="ECO:0000313" key="1">
    <source>
        <dbReference type="EMBL" id="OIK03750.1"/>
    </source>
</evidence>
<organism evidence="1 2">
    <name type="scientific">Streptomyces monashensis</name>
    <dbReference type="NCBI Taxonomy" id="1678012"/>
    <lineage>
        <taxon>Bacteria</taxon>
        <taxon>Bacillati</taxon>
        <taxon>Actinomycetota</taxon>
        <taxon>Actinomycetes</taxon>
        <taxon>Kitasatosporales</taxon>
        <taxon>Streptomycetaceae</taxon>
        <taxon>Streptomyces</taxon>
    </lineage>
</organism>
<dbReference type="OrthoDB" id="4248183at2"/>
<keyword evidence="2" id="KW-1185">Reference proteome</keyword>
<comment type="caution">
    <text evidence="1">The sequence shown here is derived from an EMBL/GenBank/DDBJ whole genome shotgun (WGS) entry which is preliminary data.</text>
</comment>
<dbReference type="Proteomes" id="UP000179642">
    <property type="component" value="Unassembled WGS sequence"/>
</dbReference>